<evidence type="ECO:0000313" key="6">
    <source>
        <dbReference type="Proteomes" id="UP000290407"/>
    </source>
</evidence>
<proteinExistence type="predicted"/>
<comment type="caution">
    <text evidence="5">The sequence shown here is derived from an EMBL/GenBank/DDBJ whole genome shotgun (WGS) entry which is preliminary data.</text>
</comment>
<evidence type="ECO:0000256" key="2">
    <source>
        <dbReference type="ARBA" id="ARBA00023125"/>
    </source>
</evidence>
<dbReference type="InterPro" id="IPR020449">
    <property type="entry name" value="Tscrpt_reg_AraC-type_HTH"/>
</dbReference>
<dbReference type="EMBL" id="SBLB01000004">
    <property type="protein sequence ID" value="RYC68874.1"/>
    <property type="molecule type" value="Genomic_DNA"/>
</dbReference>
<reference evidence="5 6" key="1">
    <citation type="submission" date="2019-01" db="EMBL/GenBank/DDBJ databases">
        <title>Spirosoma flava sp. nov., a propanil-degrading bacterium isolated from herbicide-contaminated soil.</title>
        <authorList>
            <person name="Zhang L."/>
            <person name="Jiang J.-D."/>
        </authorList>
    </citation>
    <scope>NUCLEOTIDE SEQUENCE [LARGE SCALE GENOMIC DNA]</scope>
    <source>
        <strain evidence="5 6">TY50</strain>
    </source>
</reference>
<organism evidence="5 6">
    <name type="scientific">Spirosoma sordidisoli</name>
    <dbReference type="NCBI Taxonomy" id="2502893"/>
    <lineage>
        <taxon>Bacteria</taxon>
        <taxon>Pseudomonadati</taxon>
        <taxon>Bacteroidota</taxon>
        <taxon>Cytophagia</taxon>
        <taxon>Cytophagales</taxon>
        <taxon>Cytophagaceae</taxon>
        <taxon>Spirosoma</taxon>
    </lineage>
</organism>
<dbReference type="GO" id="GO:0043565">
    <property type="term" value="F:sequence-specific DNA binding"/>
    <property type="evidence" value="ECO:0007669"/>
    <property type="project" value="InterPro"/>
</dbReference>
<dbReference type="SUPFAM" id="SSF46689">
    <property type="entry name" value="Homeodomain-like"/>
    <property type="match status" value="1"/>
</dbReference>
<dbReference type="PROSITE" id="PS01124">
    <property type="entry name" value="HTH_ARAC_FAMILY_2"/>
    <property type="match status" value="1"/>
</dbReference>
<dbReference type="Pfam" id="PF12833">
    <property type="entry name" value="HTH_18"/>
    <property type="match status" value="1"/>
</dbReference>
<protein>
    <submittedName>
        <fullName evidence="5">AraC family transcriptional regulator</fullName>
    </submittedName>
</protein>
<evidence type="ECO:0000259" key="4">
    <source>
        <dbReference type="PROSITE" id="PS01124"/>
    </source>
</evidence>
<dbReference type="AlphaFoldDB" id="A0A4Q2UI57"/>
<evidence type="ECO:0000256" key="3">
    <source>
        <dbReference type="ARBA" id="ARBA00023163"/>
    </source>
</evidence>
<gene>
    <name evidence="5" type="ORF">EQG79_15790</name>
</gene>
<dbReference type="PRINTS" id="PR00032">
    <property type="entry name" value="HTHARAC"/>
</dbReference>
<keyword evidence="1" id="KW-0805">Transcription regulation</keyword>
<evidence type="ECO:0000313" key="5">
    <source>
        <dbReference type="EMBL" id="RYC68874.1"/>
    </source>
</evidence>
<keyword evidence="3" id="KW-0804">Transcription</keyword>
<keyword evidence="2" id="KW-0238">DNA-binding</keyword>
<dbReference type="PANTHER" id="PTHR43280:SF32">
    <property type="entry name" value="TRANSCRIPTIONAL REGULATORY PROTEIN"/>
    <property type="match status" value="1"/>
</dbReference>
<dbReference type="InterPro" id="IPR009057">
    <property type="entry name" value="Homeodomain-like_sf"/>
</dbReference>
<dbReference type="Proteomes" id="UP000290407">
    <property type="component" value="Unassembled WGS sequence"/>
</dbReference>
<dbReference type="SMART" id="SM00342">
    <property type="entry name" value="HTH_ARAC"/>
    <property type="match status" value="1"/>
</dbReference>
<dbReference type="GO" id="GO:0003700">
    <property type="term" value="F:DNA-binding transcription factor activity"/>
    <property type="evidence" value="ECO:0007669"/>
    <property type="project" value="InterPro"/>
</dbReference>
<evidence type="ECO:0000256" key="1">
    <source>
        <dbReference type="ARBA" id="ARBA00023015"/>
    </source>
</evidence>
<sequence length="301" mass="34577">MKTIVTIDSISVLHERLGYPKPKHPLITLVDLTKISPGQTKQCADQTVSLGFYAIVCKRFEGLLTYGKNYYDFDEGTLLFTAPHQVMSVNADLHIQAGWALYFHPDLLYGTELGRKIYQYSFFQYVTREALHISEAEDAILKECVEQVKREYSQSIDKHTQGVIVSQIDLLLHYCSRFYDRQFLTRSKQHSDLLQQFEILLRACFDDQNRAESGLPSVGYFAQLLNVSPAYLTDTLHKLTGKTTQELIHLEVIERAKSMLWGSEKSVSEIAYDLGFEYPSHFSKLFKSRTGKAPSEFRHLN</sequence>
<dbReference type="Gene3D" id="1.10.10.60">
    <property type="entry name" value="Homeodomain-like"/>
    <property type="match status" value="1"/>
</dbReference>
<dbReference type="InterPro" id="IPR018060">
    <property type="entry name" value="HTH_AraC"/>
</dbReference>
<name>A0A4Q2UI57_9BACT</name>
<keyword evidence="6" id="KW-1185">Reference proteome</keyword>
<dbReference type="RefSeq" id="WP_129602495.1">
    <property type="nucleotide sequence ID" value="NZ_SBLB01000004.1"/>
</dbReference>
<dbReference type="PANTHER" id="PTHR43280">
    <property type="entry name" value="ARAC-FAMILY TRANSCRIPTIONAL REGULATOR"/>
    <property type="match status" value="1"/>
</dbReference>
<feature type="domain" description="HTH araC/xylS-type" evidence="4">
    <location>
        <begin position="217"/>
        <end position="300"/>
    </location>
</feature>
<accession>A0A4Q2UI57</accession>